<gene>
    <name evidence="3" type="ORF">AURDEDRAFT_129756</name>
</gene>
<evidence type="ECO:0000313" key="3">
    <source>
        <dbReference type="EMBL" id="EJD37027.1"/>
    </source>
</evidence>
<evidence type="ECO:0000313" key="4">
    <source>
        <dbReference type="Proteomes" id="UP000006514"/>
    </source>
</evidence>
<feature type="region of interest" description="Disordered" evidence="1">
    <location>
        <begin position="154"/>
        <end position="225"/>
    </location>
</feature>
<feature type="signal peptide" evidence="2">
    <location>
        <begin position="1"/>
        <end position="18"/>
    </location>
</feature>
<name>J0WVG4_AURST</name>
<dbReference type="OrthoDB" id="3262731at2759"/>
<evidence type="ECO:0008006" key="5">
    <source>
        <dbReference type="Google" id="ProtNLM"/>
    </source>
</evidence>
<feature type="chain" id="PRO_5003741068" description="Extracellular membrane protein CFEM domain-containing protein" evidence="2">
    <location>
        <begin position="19"/>
        <end position="438"/>
    </location>
</feature>
<protein>
    <recommendedName>
        <fullName evidence="5">Extracellular membrane protein CFEM domain-containing protein</fullName>
    </recommendedName>
</protein>
<feature type="compositionally biased region" description="Basic and acidic residues" evidence="1">
    <location>
        <begin position="334"/>
        <end position="344"/>
    </location>
</feature>
<keyword evidence="2" id="KW-0732">Signal</keyword>
<evidence type="ECO:0000256" key="2">
    <source>
        <dbReference type="SAM" id="SignalP"/>
    </source>
</evidence>
<organism evidence="3 4">
    <name type="scientific">Auricularia subglabra (strain TFB-10046 / SS5)</name>
    <name type="common">White-rot fungus</name>
    <name type="synonym">Auricularia delicata (strain TFB10046)</name>
    <dbReference type="NCBI Taxonomy" id="717982"/>
    <lineage>
        <taxon>Eukaryota</taxon>
        <taxon>Fungi</taxon>
        <taxon>Dikarya</taxon>
        <taxon>Basidiomycota</taxon>
        <taxon>Agaricomycotina</taxon>
        <taxon>Agaricomycetes</taxon>
        <taxon>Auriculariales</taxon>
        <taxon>Auriculariaceae</taxon>
        <taxon>Auricularia</taxon>
    </lineage>
</organism>
<dbReference type="EMBL" id="JH687849">
    <property type="protein sequence ID" value="EJD37027.1"/>
    <property type="molecule type" value="Genomic_DNA"/>
</dbReference>
<reference evidence="4" key="1">
    <citation type="journal article" date="2012" name="Science">
        <title>The Paleozoic origin of enzymatic lignin decomposition reconstructed from 31 fungal genomes.</title>
        <authorList>
            <person name="Floudas D."/>
            <person name="Binder M."/>
            <person name="Riley R."/>
            <person name="Barry K."/>
            <person name="Blanchette R.A."/>
            <person name="Henrissat B."/>
            <person name="Martinez A.T."/>
            <person name="Otillar R."/>
            <person name="Spatafora J.W."/>
            <person name="Yadav J.S."/>
            <person name="Aerts A."/>
            <person name="Benoit I."/>
            <person name="Boyd A."/>
            <person name="Carlson A."/>
            <person name="Copeland A."/>
            <person name="Coutinho P.M."/>
            <person name="de Vries R.P."/>
            <person name="Ferreira P."/>
            <person name="Findley K."/>
            <person name="Foster B."/>
            <person name="Gaskell J."/>
            <person name="Glotzer D."/>
            <person name="Gorecki P."/>
            <person name="Heitman J."/>
            <person name="Hesse C."/>
            <person name="Hori C."/>
            <person name="Igarashi K."/>
            <person name="Jurgens J.A."/>
            <person name="Kallen N."/>
            <person name="Kersten P."/>
            <person name="Kohler A."/>
            <person name="Kuees U."/>
            <person name="Kumar T.K.A."/>
            <person name="Kuo A."/>
            <person name="LaButti K."/>
            <person name="Larrondo L.F."/>
            <person name="Lindquist E."/>
            <person name="Ling A."/>
            <person name="Lombard V."/>
            <person name="Lucas S."/>
            <person name="Lundell T."/>
            <person name="Martin R."/>
            <person name="McLaughlin D.J."/>
            <person name="Morgenstern I."/>
            <person name="Morin E."/>
            <person name="Murat C."/>
            <person name="Nagy L.G."/>
            <person name="Nolan M."/>
            <person name="Ohm R.A."/>
            <person name="Patyshakuliyeva A."/>
            <person name="Rokas A."/>
            <person name="Ruiz-Duenas F.J."/>
            <person name="Sabat G."/>
            <person name="Salamov A."/>
            <person name="Samejima M."/>
            <person name="Schmutz J."/>
            <person name="Slot J.C."/>
            <person name="St John F."/>
            <person name="Stenlid J."/>
            <person name="Sun H."/>
            <person name="Sun S."/>
            <person name="Syed K."/>
            <person name="Tsang A."/>
            <person name="Wiebenga A."/>
            <person name="Young D."/>
            <person name="Pisabarro A."/>
            <person name="Eastwood D.C."/>
            <person name="Martin F."/>
            <person name="Cullen D."/>
            <person name="Grigoriev I.V."/>
            <person name="Hibbett D.S."/>
        </authorList>
    </citation>
    <scope>NUCLEOTIDE SEQUENCE [LARGE SCALE GENOMIC DNA]</scope>
    <source>
        <strain evidence="4">TFB10046</strain>
    </source>
</reference>
<sequence>MRRAFIALSLIAPSVVAASEVLRVLFARGDSGANDPTGACFDSLVQPFLGRFSNLCVNQLSEDASNKCYCENGLVGVLEQAEQTCLPANTPSDDPGPIDAEDAEDSSNYFRVMCAALEKDDSVVVIGGAGGTSPGASSGSGVFTMSTGNAAANGAGNGVGNDTEVPAAESGAGDSPDNSSASDAPSAAGNAVDPSAEEGAGPPTDNSTGSPTDSDSTGNVVSHPKAHADSALLDLRYPVPPIPALNLSKMVNMKLALFAVLAVAATFVAADDVETPANNSTAPGNGTTLDDGAGGNSTLPTNGTATNGTATNGTATNGTETPEPTGGSTRRRREACEYKCPESDRASQPRAMRALLLRTVSDGTLTCTYDSGSCTYSSTGVLISDEDAGQCPGGAPSTVYGCMAGQSNNGGVEKRKLKRGRRSSREIQFDALVKRLGL</sequence>
<evidence type="ECO:0000256" key="1">
    <source>
        <dbReference type="SAM" id="MobiDB-lite"/>
    </source>
</evidence>
<dbReference type="KEGG" id="adl:AURDEDRAFT_129756"/>
<feature type="compositionally biased region" description="Low complexity" evidence="1">
    <location>
        <begin position="170"/>
        <end position="191"/>
    </location>
</feature>
<dbReference type="AlphaFoldDB" id="J0WVG4"/>
<feature type="region of interest" description="Disordered" evidence="1">
    <location>
        <begin position="275"/>
        <end position="344"/>
    </location>
</feature>
<feature type="compositionally biased region" description="Low complexity" evidence="1">
    <location>
        <begin position="300"/>
        <end position="327"/>
    </location>
</feature>
<dbReference type="InParanoid" id="J0WVG4"/>
<dbReference type="Proteomes" id="UP000006514">
    <property type="component" value="Unassembled WGS sequence"/>
</dbReference>
<feature type="compositionally biased region" description="Low complexity" evidence="1">
    <location>
        <begin position="201"/>
        <end position="219"/>
    </location>
</feature>
<keyword evidence="4" id="KW-1185">Reference proteome</keyword>
<accession>J0WVG4</accession>
<proteinExistence type="predicted"/>
<feature type="compositionally biased region" description="Polar residues" evidence="1">
    <location>
        <begin position="276"/>
        <end position="288"/>
    </location>
</feature>